<dbReference type="EMBL" id="VOLT01000010">
    <property type="protein sequence ID" value="TWX65533.1"/>
    <property type="molecule type" value="Genomic_DNA"/>
</dbReference>
<reference evidence="1 2" key="1">
    <citation type="submission" date="2019-07" db="EMBL/GenBank/DDBJ databases">
        <title>Genomes of sea-ice associated Colwellia species.</title>
        <authorList>
            <person name="Bowman J.P."/>
        </authorList>
    </citation>
    <scope>NUCLEOTIDE SEQUENCE [LARGE SCALE GENOMIC DNA]</scope>
    <source>
        <strain evidence="1 2">ACAM 459</strain>
    </source>
</reference>
<accession>A0A5C6Q9V8</accession>
<sequence length="165" mass="19371">MEPIKIKIKNHIDTRSLSFELTLQIQTYFENRLDGFDKPDSNFECLILFPDNIKERGALLSLVTLIRIDNQQWEILNIAVYEIIEEGKTTKFLGRVHGQYAELDVMDDSVNRQELIKHWQQFIVDEIKNSNNLTTFTEFHLMVLRSTGHEVISDFEEQKPELCVV</sequence>
<protein>
    <submittedName>
        <fullName evidence="1">Uncharacterized protein</fullName>
    </submittedName>
</protein>
<organism evidence="1 2">
    <name type="scientific">Colwellia demingiae</name>
    <dbReference type="NCBI Taxonomy" id="89401"/>
    <lineage>
        <taxon>Bacteria</taxon>
        <taxon>Pseudomonadati</taxon>
        <taxon>Pseudomonadota</taxon>
        <taxon>Gammaproteobacteria</taxon>
        <taxon>Alteromonadales</taxon>
        <taxon>Colwelliaceae</taxon>
        <taxon>Colwellia</taxon>
    </lineage>
</organism>
<name>A0A5C6Q9V8_9GAMM</name>
<proteinExistence type="predicted"/>
<dbReference type="Proteomes" id="UP000321822">
    <property type="component" value="Unassembled WGS sequence"/>
</dbReference>
<evidence type="ECO:0000313" key="2">
    <source>
        <dbReference type="Proteomes" id="UP000321822"/>
    </source>
</evidence>
<dbReference type="RefSeq" id="WP_146790146.1">
    <property type="nucleotide sequence ID" value="NZ_VOLT01000010.1"/>
</dbReference>
<evidence type="ECO:0000313" key="1">
    <source>
        <dbReference type="EMBL" id="TWX65533.1"/>
    </source>
</evidence>
<keyword evidence="2" id="KW-1185">Reference proteome</keyword>
<comment type="caution">
    <text evidence="1">The sequence shown here is derived from an EMBL/GenBank/DDBJ whole genome shotgun (WGS) entry which is preliminary data.</text>
</comment>
<dbReference type="AlphaFoldDB" id="A0A5C6Q9V8"/>
<gene>
    <name evidence="1" type="ORF">ESZ36_17150</name>
</gene>